<dbReference type="InParanoid" id="T0SF83"/>
<dbReference type="GO" id="GO:0016316">
    <property type="term" value="F:phosphatidylinositol-3,4-bisphosphate 4-phosphatase activity"/>
    <property type="evidence" value="ECO:0007669"/>
    <property type="project" value="InterPro"/>
</dbReference>
<dbReference type="PANTHER" id="PTHR12187:SF11">
    <property type="entry name" value="PHOSPHATIDYLINOSITOL-3,4-BISPHOSPHATE 4-PHOSPHATASE"/>
    <property type="match status" value="1"/>
</dbReference>
<dbReference type="RefSeq" id="XP_008605281.1">
    <property type="nucleotide sequence ID" value="XM_008607059.1"/>
</dbReference>
<keyword evidence="1" id="KW-0378">Hydrolase</keyword>
<feature type="transmembrane region" description="Helical" evidence="3">
    <location>
        <begin position="635"/>
        <end position="656"/>
    </location>
</feature>
<evidence type="ECO:0008006" key="7">
    <source>
        <dbReference type="Google" id="ProtNLM"/>
    </source>
</evidence>
<feature type="transmembrane region" description="Helical" evidence="3">
    <location>
        <begin position="490"/>
        <end position="507"/>
    </location>
</feature>
<dbReference type="STRING" id="1156394.T0SF83"/>
<dbReference type="eggNOG" id="KOG4428">
    <property type="taxonomic scope" value="Eukaryota"/>
</dbReference>
<evidence type="ECO:0000256" key="1">
    <source>
        <dbReference type="ARBA" id="ARBA00022801"/>
    </source>
</evidence>
<feature type="transmembrane region" description="Helical" evidence="3">
    <location>
        <begin position="592"/>
        <end position="614"/>
    </location>
</feature>
<keyword evidence="3" id="KW-1133">Transmembrane helix</keyword>
<reference evidence="5 6" key="1">
    <citation type="submission" date="2012-04" db="EMBL/GenBank/DDBJ databases">
        <title>The Genome Sequence of Saprolegnia declina VS20.</title>
        <authorList>
            <consortium name="The Broad Institute Genome Sequencing Platform"/>
            <person name="Russ C."/>
            <person name="Nusbaum C."/>
            <person name="Tyler B."/>
            <person name="van West P."/>
            <person name="Dieguez-Uribeondo J."/>
            <person name="de Bruijn I."/>
            <person name="Tripathy S."/>
            <person name="Jiang R."/>
            <person name="Young S.K."/>
            <person name="Zeng Q."/>
            <person name="Gargeya S."/>
            <person name="Fitzgerald M."/>
            <person name="Haas B."/>
            <person name="Abouelleil A."/>
            <person name="Alvarado L."/>
            <person name="Arachchi H.M."/>
            <person name="Berlin A."/>
            <person name="Chapman S.B."/>
            <person name="Goldberg J."/>
            <person name="Griggs A."/>
            <person name="Gujja S."/>
            <person name="Hansen M."/>
            <person name="Howarth C."/>
            <person name="Imamovic A."/>
            <person name="Larimer J."/>
            <person name="McCowen C."/>
            <person name="Montmayeur A."/>
            <person name="Murphy C."/>
            <person name="Neiman D."/>
            <person name="Pearson M."/>
            <person name="Priest M."/>
            <person name="Roberts A."/>
            <person name="Saif S."/>
            <person name="Shea T."/>
            <person name="Sisk P."/>
            <person name="Sykes S."/>
            <person name="Wortman J."/>
            <person name="Nusbaum C."/>
            <person name="Birren B."/>
        </authorList>
    </citation>
    <scope>NUCLEOTIDE SEQUENCE [LARGE SCALE GENOMIC DNA]</scope>
    <source>
        <strain evidence="5 6">VS20</strain>
    </source>
</reference>
<dbReference type="PANTHER" id="PTHR12187">
    <property type="entry name" value="AGAP000124-PA"/>
    <property type="match status" value="1"/>
</dbReference>
<name>T0SF83_SAPDV</name>
<evidence type="ECO:0000313" key="5">
    <source>
        <dbReference type="EMBL" id="EQC41567.1"/>
    </source>
</evidence>
<proteinExistence type="predicted"/>
<dbReference type="GO" id="GO:0005737">
    <property type="term" value="C:cytoplasm"/>
    <property type="evidence" value="ECO:0007669"/>
    <property type="project" value="TreeGrafter"/>
</dbReference>
<accession>T0SF83</accession>
<dbReference type="EMBL" id="JH767134">
    <property type="protein sequence ID" value="EQC41567.1"/>
    <property type="molecule type" value="Genomic_DNA"/>
</dbReference>
<keyword evidence="3" id="KW-0812">Transmembrane</keyword>
<dbReference type="Proteomes" id="UP000030762">
    <property type="component" value="Unassembled WGS sequence"/>
</dbReference>
<protein>
    <recommendedName>
        <fullName evidence="7">Inositol-3,4-bisphosphate 4-phosphatase</fullName>
    </recommendedName>
</protein>
<dbReference type="OrthoDB" id="159395at2759"/>
<feature type="transmembrane region" description="Helical" evidence="3">
    <location>
        <begin position="668"/>
        <end position="690"/>
    </location>
</feature>
<keyword evidence="4" id="KW-0732">Signal</keyword>
<dbReference type="OMA" id="REDECHA"/>
<evidence type="ECO:0000313" key="6">
    <source>
        <dbReference type="Proteomes" id="UP000030762"/>
    </source>
</evidence>
<sequence length="1604" mass="178194">MRTPVALLSLTWLGLLGLAAGQATNATSGTITVPTLAPTTLPPVTVDLTNFTTAKNLISADSPVCRYHDRPCVQLPTMTNNPLPATTRYTNFSTAAATDPTVCNDPYSACVPTNLYVPNATVLANGSVSVSFLLIRTDLLQSDAASQLYLSFKLDNASYVSQSVLMIDGALATPACDLYVFNCSSTKQVTYVPSSLAPSPATTLAQVNFLLQPYADTALITVERYNKDSTKPMLLVASMALPRLPPTPIAQPTIASEERPAQLITSFEMPPAAIAYKQTMLCINLKSSSCQDATTAQTASYHNISTMTLDVVNDNSWISRPVVLDHFNETALCVHLRWNLTNLSPFPRIGLVVNNTYLRSGNYFMNLSSLTEMSFTSNNTLLATSCVVAAPYPAPPLLSQQVPDNLWTVIAVVVYVFAFLAALVLVRMNGLGVTSTTVYTDIASISVLFVLLLSLAMQFYWLSVLNRLTKTGKTQEVAFLVAVLDNIRSAAVWSLLVSIAIHWLTAYHPKFRQAHMKSTVWLGWMVAMALYVVLLVWHLSQNFPFLKCTYIDYLLNRNPAGDYYIALLEPLEWWHAGDVACRSSASGFQTTFLLLHAFHLFVLLCVCLLGSLLIRQGLGMAVDSMESSRVYNGALLYLVITVLSFVVFLGIQHGLHMYLYLHDDKINILVWLFLGEFCPTLIPCMGFLVLQWNSKLFQLGGQSSSLNTFTAPRQAAETADAEDIDWKSTIACGEFDDSNMDEEAQQFEYLRMQRTNLSALHSSMSLAHQQSKSRLSSIDSNDTMVALCLQLYFPEATTASTHAFVEVYQSTDAAVMGDDYDDVPRRSSMRTGGLFESLMENAATRRRASAMHAHPTPLNWIRRGFTETALSQQYQFGFCTGFSSVLYVPVEKPSTLRFLVYEMDLDAPRVLAEYVCPMEHLLQSTNAIATLSPTERSQEPLVLRPSSILQEEPDAVLSLTRRFSFFGNRRHTKARATSASGVSNILNVVNHPVLPVLKLKPTLVSGGDEHHHLVGTSAFGLQTSSSFCTAKHFQFGDDATSDGIHVVEELLESVLPNEICRQYLEQTLMQRNAALSLAQSDLRHFEVLRAEKTSYTNIIDQIQGEADLQLIQQWLEQRVAKRTEYCAFLTECIGLYHERSQASLYFKKSVEKKETRLRFLPTNLHVQEFWVGPMQPLQSELGRRTSSDVQLYETITVGAFAAHNCKFRQTIPTLQAQLEAMAAPRESGSDHMSPDVATPPLLKQTSSQRLQDDWRDEQARLRDEIEWTLRLREDECHAQALAALVTSFCRHLEKAMMPSSGKLLAYLDHLYAVGYLFQVESLLSDHGKEKAMLQDFSAATSWLTNVRFELDLCAKHPKQTSKATSLHLHLHEVAVPGVLSVRLSPSPQQNGFTVVVGIYCEASQVELQQRLAVGHRSIAVTPIFFTQGINEMQTLANKSTLQKDTVQDLINLANLESLKSFVDRYVAFAPLEKDDVIAAFEHLSTLIAAAKNEYVKKKHPEILQVAGHLTRRLDGGRVVSCKSAKDRTAMSVTLEQGWVLQALYHVDAATSRRAVATMRSYGVRMDCVEKNIGKRQYAFNSLQRSMLPEAYRCPEGTFGKGNVS</sequence>
<gene>
    <name evidence="5" type="ORF">SDRG_01528</name>
</gene>
<evidence type="ECO:0000256" key="2">
    <source>
        <dbReference type="ARBA" id="ARBA00023098"/>
    </source>
</evidence>
<dbReference type="VEuPathDB" id="FungiDB:SDRG_01528"/>
<dbReference type="GeneID" id="19942255"/>
<dbReference type="InterPro" id="IPR039034">
    <property type="entry name" value="INPP4"/>
</dbReference>
<keyword evidence="2" id="KW-0443">Lipid metabolism</keyword>
<keyword evidence="3" id="KW-0472">Membrane</keyword>
<keyword evidence="6" id="KW-1185">Reference proteome</keyword>
<evidence type="ECO:0000256" key="4">
    <source>
        <dbReference type="SAM" id="SignalP"/>
    </source>
</evidence>
<feature type="transmembrane region" description="Helical" evidence="3">
    <location>
        <begin position="406"/>
        <end position="426"/>
    </location>
</feature>
<feature type="signal peptide" evidence="4">
    <location>
        <begin position="1"/>
        <end position="21"/>
    </location>
</feature>
<evidence type="ECO:0000256" key="3">
    <source>
        <dbReference type="SAM" id="Phobius"/>
    </source>
</evidence>
<organism evidence="5 6">
    <name type="scientific">Saprolegnia diclina (strain VS20)</name>
    <dbReference type="NCBI Taxonomy" id="1156394"/>
    <lineage>
        <taxon>Eukaryota</taxon>
        <taxon>Sar</taxon>
        <taxon>Stramenopiles</taxon>
        <taxon>Oomycota</taxon>
        <taxon>Saprolegniomycetes</taxon>
        <taxon>Saprolegniales</taxon>
        <taxon>Saprolegniaceae</taxon>
        <taxon>Saprolegnia</taxon>
    </lineage>
</organism>
<feature type="transmembrane region" description="Helical" evidence="3">
    <location>
        <begin position="519"/>
        <end position="537"/>
    </location>
</feature>
<feature type="transmembrane region" description="Helical" evidence="3">
    <location>
        <begin position="438"/>
        <end position="461"/>
    </location>
</feature>
<feature type="chain" id="PRO_5004584420" description="Inositol-3,4-bisphosphate 4-phosphatase" evidence="4">
    <location>
        <begin position="22"/>
        <end position="1604"/>
    </location>
</feature>